<keyword evidence="3 6" id="KW-0808">Transferase</keyword>
<dbReference type="GO" id="GO:0008173">
    <property type="term" value="F:RNA methyltransferase activity"/>
    <property type="evidence" value="ECO:0007669"/>
    <property type="project" value="InterPro"/>
</dbReference>
<dbReference type="GO" id="GO:0003723">
    <property type="term" value="F:RNA binding"/>
    <property type="evidence" value="ECO:0007669"/>
    <property type="project" value="UniProtKB-UniRule"/>
</dbReference>
<feature type="active site" description="Nucleophile" evidence="6">
    <location>
        <position position="406"/>
    </location>
</feature>
<evidence type="ECO:0000256" key="6">
    <source>
        <dbReference type="PROSITE-ProRule" id="PRU01023"/>
    </source>
</evidence>
<dbReference type="SUPFAM" id="SSF88697">
    <property type="entry name" value="PUA domain-like"/>
    <property type="match status" value="1"/>
</dbReference>
<feature type="binding site" evidence="6">
    <location>
        <position position="271"/>
    </location>
    <ligand>
        <name>S-adenosyl-L-methionine</name>
        <dbReference type="ChEBI" id="CHEBI:59789"/>
    </ligand>
</feature>
<dbReference type="SUPFAM" id="SSF53335">
    <property type="entry name" value="S-adenosyl-L-methionine-dependent methyltransferases"/>
    <property type="match status" value="1"/>
</dbReference>
<dbReference type="InterPro" id="IPR036974">
    <property type="entry name" value="PUA_sf"/>
</dbReference>
<keyword evidence="4 6" id="KW-0949">S-adenosyl-L-methionine</keyword>
<proteinExistence type="inferred from homology"/>
<dbReference type="InterPro" id="IPR023267">
    <property type="entry name" value="RCMT"/>
</dbReference>
<comment type="similarity">
    <text evidence="1 6">Belongs to the class I-like SAM-binding methyltransferase superfamily. RsmB/NOP family.</text>
</comment>
<evidence type="ECO:0000256" key="3">
    <source>
        <dbReference type="ARBA" id="ARBA00022679"/>
    </source>
</evidence>
<dbReference type="Gene3D" id="2.30.130.10">
    <property type="entry name" value="PUA domain"/>
    <property type="match status" value="1"/>
</dbReference>
<dbReference type="PROSITE" id="PS01153">
    <property type="entry name" value="NOL1_NOP2_SUN"/>
    <property type="match status" value="1"/>
</dbReference>
<dbReference type="InterPro" id="IPR029063">
    <property type="entry name" value="SAM-dependent_MTases_sf"/>
</dbReference>
<comment type="caution">
    <text evidence="8">The sequence shown here is derived from an EMBL/GenBank/DDBJ whole genome shotgun (WGS) entry which is preliminary data.</text>
</comment>
<dbReference type="PANTHER" id="PTHR22807">
    <property type="entry name" value="NOP2 YEAST -RELATED NOL1/NOP2/FMU SUN DOMAIN-CONTAINING"/>
    <property type="match status" value="1"/>
</dbReference>
<dbReference type="InterPro" id="IPR049560">
    <property type="entry name" value="MeTrfase_RsmB-F_NOP2_cat"/>
</dbReference>
<dbReference type="PROSITE" id="PS50890">
    <property type="entry name" value="PUA"/>
    <property type="match status" value="1"/>
</dbReference>
<dbReference type="EMBL" id="JAZDUA010000035">
    <property type="protein sequence ID" value="KAK7871652.1"/>
    <property type="molecule type" value="Genomic_DNA"/>
</dbReference>
<feature type="domain" description="SAM-dependent MTase RsmB/NOP-type" evidence="7">
    <location>
        <begin position="141"/>
        <end position="488"/>
    </location>
</feature>
<dbReference type="Gene3D" id="3.40.50.150">
    <property type="entry name" value="Vaccinia Virus protein VP39"/>
    <property type="match status" value="1"/>
</dbReference>
<dbReference type="InterPro" id="IPR018314">
    <property type="entry name" value="RsmB/NOL1/NOP2-like_CS"/>
</dbReference>
<dbReference type="CDD" id="cd21150">
    <property type="entry name" value="PUA_NSun6-like"/>
    <property type="match status" value="1"/>
</dbReference>
<sequence>MSITGMSNIPDWNDVELSMYLLDELGGNSSSTNRDYLANLTSWLTITPKYTVYRVNTLAHRGEEVQDIIYKELSKQAVSRGLDAPSVFIHEEMPEVVLMDSWDVASLNLSFQDKEVIVDIACGVAVLRGAHVFAPGIKGMSRDTASGDYVSVFADVKNKCTRGLICSFTEEKFFVGNGIVRIGRNDLFGKAALVKGIAIEMIDIRSAIPSLPLNCIPDSYAMLQNLPSVLSCRALAPSAGEIVLDMCAAPGNKTTHLAMLMNNKGTVIAIDKTSTKVDAIKDRCQQFGISCVKSFVFDSTKAVLEVKKPEDGTVKIQNFHQKKVTEEKCEDLSKCPENIEMKPPFPPETFDKILLDAPCSAMGQRPQIISSVSLKQLKSYPPLQRKLFQAAVTLLKRGGHLVYSTCTITVAENEHLIKWALNKFPYLELAQVESNLGGPGLENMGLTEEQRQYVKRFGPPMNSLELYYDNYDYNQDTVGFFIAHFVKK</sequence>
<evidence type="ECO:0000256" key="4">
    <source>
        <dbReference type="ARBA" id="ARBA00022691"/>
    </source>
</evidence>
<dbReference type="PRINTS" id="PR02008">
    <property type="entry name" value="RCMTFAMILY"/>
</dbReference>
<dbReference type="CDD" id="cd02440">
    <property type="entry name" value="AdoMet_MTases"/>
    <property type="match status" value="1"/>
</dbReference>
<feature type="binding site" evidence="6">
    <location>
        <position position="356"/>
    </location>
    <ligand>
        <name>S-adenosyl-L-methionine</name>
        <dbReference type="ChEBI" id="CHEBI:59789"/>
    </ligand>
</feature>
<dbReference type="AlphaFoldDB" id="A0AAN9W4K6"/>
<feature type="binding site" evidence="6">
    <location>
        <begin position="247"/>
        <end position="253"/>
    </location>
    <ligand>
        <name>S-adenosyl-L-methionine</name>
        <dbReference type="ChEBI" id="CHEBI:59789"/>
    </ligand>
</feature>
<feature type="binding site" evidence="6">
    <location>
        <position position="298"/>
    </location>
    <ligand>
        <name>S-adenosyl-L-methionine</name>
        <dbReference type="ChEBI" id="CHEBI:59789"/>
    </ligand>
</feature>
<dbReference type="PANTHER" id="PTHR22807:SF34">
    <property type="entry name" value="TRNA (CYTOSINE(72)-C(5))-METHYLTRANSFERASE NSUN6"/>
    <property type="match status" value="1"/>
</dbReference>
<evidence type="ECO:0000256" key="2">
    <source>
        <dbReference type="ARBA" id="ARBA00022603"/>
    </source>
</evidence>
<evidence type="ECO:0000313" key="9">
    <source>
        <dbReference type="Proteomes" id="UP001378592"/>
    </source>
</evidence>
<reference evidence="8 9" key="1">
    <citation type="submission" date="2024-03" db="EMBL/GenBank/DDBJ databases">
        <title>The genome assembly and annotation of the cricket Gryllus longicercus Weissman &amp; Gray.</title>
        <authorList>
            <person name="Szrajer S."/>
            <person name="Gray D."/>
            <person name="Ylla G."/>
        </authorList>
    </citation>
    <scope>NUCLEOTIDE SEQUENCE [LARGE SCALE GENOMIC DNA]</scope>
    <source>
        <strain evidence="8">DAG 2021-001</strain>
        <tissue evidence="8">Whole body minus gut</tissue>
    </source>
</reference>
<dbReference type="InterPro" id="IPR015947">
    <property type="entry name" value="PUA-like_sf"/>
</dbReference>
<name>A0AAN9W4K6_9ORTH</name>
<evidence type="ECO:0000259" key="7">
    <source>
        <dbReference type="PROSITE" id="PS51686"/>
    </source>
</evidence>
<dbReference type="PROSITE" id="PS51686">
    <property type="entry name" value="SAM_MT_RSMB_NOP"/>
    <property type="match status" value="1"/>
</dbReference>
<gene>
    <name evidence="8" type="ORF">R5R35_009022</name>
</gene>
<keyword evidence="9" id="KW-1185">Reference proteome</keyword>
<evidence type="ECO:0000256" key="5">
    <source>
        <dbReference type="ARBA" id="ARBA00022884"/>
    </source>
</evidence>
<dbReference type="Proteomes" id="UP001378592">
    <property type="component" value="Unassembled WGS sequence"/>
</dbReference>
<dbReference type="GO" id="GO:0001510">
    <property type="term" value="P:RNA methylation"/>
    <property type="evidence" value="ECO:0007669"/>
    <property type="project" value="InterPro"/>
</dbReference>
<keyword evidence="2 6" id="KW-0489">Methyltransferase</keyword>
<dbReference type="Pfam" id="PF01189">
    <property type="entry name" value="Methyltr_RsmB-F"/>
    <property type="match status" value="2"/>
</dbReference>
<protein>
    <recommendedName>
        <fullName evidence="7">SAM-dependent MTase RsmB/NOP-type domain-containing protein</fullName>
    </recommendedName>
</protein>
<organism evidence="8 9">
    <name type="scientific">Gryllus longicercus</name>
    <dbReference type="NCBI Taxonomy" id="2509291"/>
    <lineage>
        <taxon>Eukaryota</taxon>
        <taxon>Metazoa</taxon>
        <taxon>Ecdysozoa</taxon>
        <taxon>Arthropoda</taxon>
        <taxon>Hexapoda</taxon>
        <taxon>Insecta</taxon>
        <taxon>Pterygota</taxon>
        <taxon>Neoptera</taxon>
        <taxon>Polyneoptera</taxon>
        <taxon>Orthoptera</taxon>
        <taxon>Ensifera</taxon>
        <taxon>Gryllidea</taxon>
        <taxon>Grylloidea</taxon>
        <taxon>Gryllidae</taxon>
        <taxon>Gryllinae</taxon>
        <taxon>Gryllus</taxon>
    </lineage>
</organism>
<accession>A0AAN9W4K6</accession>
<evidence type="ECO:0000313" key="8">
    <source>
        <dbReference type="EMBL" id="KAK7871652.1"/>
    </source>
</evidence>
<keyword evidence="5 6" id="KW-0694">RNA-binding</keyword>
<evidence type="ECO:0000256" key="1">
    <source>
        <dbReference type="ARBA" id="ARBA00007494"/>
    </source>
</evidence>
<dbReference type="InterPro" id="IPR001678">
    <property type="entry name" value="MeTrfase_RsmB-F_NOP2_dom"/>
</dbReference>